<keyword evidence="2" id="KW-1185">Reference proteome</keyword>
<accession>A0A133VPE8</accession>
<name>A0A133VPE8_9EURY</name>
<gene>
    <name evidence="1" type="ORF">AKJ58_00330</name>
</gene>
<sequence>MTDLEDIPKEKLTKTAIHLIFMSVDNCEKFVDLLGRKPEMPLEEVRDNVFGEVYGKHDVGRVSHKTWEALGEACMDRQMYYQDLVENVLKKMVKRKRIS</sequence>
<organism evidence="1 2">
    <name type="scientific">candidate division MSBL1 archaeon SCGC-AAA385D11</name>
    <dbReference type="NCBI Taxonomy" id="1698286"/>
    <lineage>
        <taxon>Archaea</taxon>
        <taxon>Methanobacteriati</taxon>
        <taxon>Methanobacteriota</taxon>
        <taxon>candidate division MSBL1</taxon>
    </lineage>
</organism>
<dbReference type="Proteomes" id="UP000070256">
    <property type="component" value="Unassembled WGS sequence"/>
</dbReference>
<evidence type="ECO:0000313" key="2">
    <source>
        <dbReference type="Proteomes" id="UP000070256"/>
    </source>
</evidence>
<comment type="caution">
    <text evidence="1">The sequence shown here is derived from an EMBL/GenBank/DDBJ whole genome shotgun (WGS) entry which is preliminary data.</text>
</comment>
<evidence type="ECO:0000313" key="1">
    <source>
        <dbReference type="EMBL" id="KXB08281.1"/>
    </source>
</evidence>
<protein>
    <submittedName>
        <fullName evidence="1">Uncharacterized protein</fullName>
    </submittedName>
</protein>
<reference evidence="1 2" key="1">
    <citation type="journal article" date="2016" name="Sci. Rep.">
        <title>Metabolic traits of an uncultured archaeal lineage -MSBL1- from brine pools of the Red Sea.</title>
        <authorList>
            <person name="Mwirichia R."/>
            <person name="Alam I."/>
            <person name="Rashid M."/>
            <person name="Vinu M."/>
            <person name="Ba-Alawi W."/>
            <person name="Anthony Kamau A."/>
            <person name="Kamanda Ngugi D."/>
            <person name="Goker M."/>
            <person name="Klenk H.P."/>
            <person name="Bajic V."/>
            <person name="Stingl U."/>
        </authorList>
    </citation>
    <scope>NUCLEOTIDE SEQUENCE [LARGE SCALE GENOMIC DNA]</scope>
    <source>
        <strain evidence="1">SCGC-AAA385D11</strain>
    </source>
</reference>
<dbReference type="AlphaFoldDB" id="A0A133VPE8"/>
<proteinExistence type="predicted"/>
<dbReference type="EMBL" id="LHYK01000004">
    <property type="protein sequence ID" value="KXB08281.1"/>
    <property type="molecule type" value="Genomic_DNA"/>
</dbReference>